<feature type="binding site" evidence="6">
    <location>
        <position position="161"/>
    </location>
    <ligand>
        <name>substrate</name>
    </ligand>
</feature>
<dbReference type="InterPro" id="IPR034603">
    <property type="entry name" value="Dipeptide_epimerase"/>
</dbReference>
<keyword evidence="4 8" id="KW-0413">Isomerase</keyword>
<dbReference type="SUPFAM" id="SSF54826">
    <property type="entry name" value="Enolase N-terminal domain-like"/>
    <property type="match status" value="1"/>
</dbReference>
<dbReference type="PANTHER" id="PTHR48073:SF2">
    <property type="entry name" value="O-SUCCINYLBENZOATE SYNTHASE"/>
    <property type="match status" value="1"/>
</dbReference>
<evidence type="ECO:0000256" key="7">
    <source>
        <dbReference type="PIRSR" id="PIRSR634603-3"/>
    </source>
</evidence>
<dbReference type="STRING" id="1167632.GCA_000286335_01752"/>
<feature type="binding site" evidence="6">
    <location>
        <position position="297"/>
    </location>
    <ligand>
        <name>substrate</name>
    </ligand>
</feature>
<sequence length="366" mass="40699">MFITDIKYYRYGTPLKKPFKTALRTVEVIESIYVFIETNYDDVIGVGEAVPTYVITGDTKGGIEAAIEEVFKPLLINKHLTVKLLEEVQEVMVGNTSAKAAIDIALYDLLSQEAELPLYKYINHNPGNKTLETCYTVSLNEADEMVEDGLKYVGEGFNHLKIKVGKDNVETDLSRLQALRSSLPSDVILSADANQAWDEKGARHALKHFDEADLKIESIEQPVGRYEYTILGALTKQFNIPLMVDESLFSIYDARQLVEVGANNLWNIKLMKTGGIHQALKIHDIAQDEGISCMVGCMMETHVSVTAALHFSLAAKQVSRVDFDAPLMVVERQVEGGIVYEGAKVKASEGFGLGIDRKSLYKKVRT</sequence>
<gene>
    <name evidence="10" type="ORF">BU072_00065</name>
</gene>
<evidence type="ECO:0000256" key="1">
    <source>
        <dbReference type="ARBA" id="ARBA00008031"/>
    </source>
</evidence>
<name>A0A2T4PWY9_9STAP</name>
<dbReference type="Gene3D" id="3.30.390.10">
    <property type="entry name" value="Enolase-like, N-terminal domain"/>
    <property type="match status" value="1"/>
</dbReference>
<dbReference type="SFLD" id="SFLDS00001">
    <property type="entry name" value="Enolase"/>
    <property type="match status" value="1"/>
</dbReference>
<dbReference type="InterPro" id="IPR013342">
    <property type="entry name" value="Mandelate_racemase_C"/>
</dbReference>
<feature type="active site" description="Proton acceptor; specific for (R)-substrate epimerization" evidence="5">
    <location>
        <position position="163"/>
    </location>
</feature>
<dbReference type="InterPro" id="IPR029017">
    <property type="entry name" value="Enolase-like_N"/>
</dbReference>
<reference evidence="10 11" key="1">
    <citation type="journal article" date="2016" name="Front. Microbiol.">
        <title>Comprehensive Phylogenetic Analysis of Bovine Non-aureus Staphylococci Species Based on Whole-Genome Sequencing.</title>
        <authorList>
            <person name="Naushad S."/>
            <person name="Barkema H.W."/>
            <person name="Luby C."/>
            <person name="Condas L.A."/>
            <person name="Nobrega D.B."/>
            <person name="Carson D.A."/>
            <person name="De Buck J."/>
        </authorList>
    </citation>
    <scope>NUCLEOTIDE SEQUENCE [LARGE SCALE GENOMIC DNA]</scope>
    <source>
        <strain evidence="10 11">SNUC 2204</strain>
    </source>
</reference>
<dbReference type="PANTHER" id="PTHR48073">
    <property type="entry name" value="O-SUCCINYLBENZOATE SYNTHASE-RELATED"/>
    <property type="match status" value="1"/>
</dbReference>
<dbReference type="FunFam" id="3.30.390.10:FF:000009">
    <property type="entry name" value="Hydrophobic dipeptide epimerase"/>
    <property type="match status" value="1"/>
</dbReference>
<dbReference type="EMBL" id="PZFK01000001">
    <property type="protein sequence ID" value="PTI31031.1"/>
    <property type="molecule type" value="Genomic_DNA"/>
</dbReference>
<feature type="binding site" evidence="6">
    <location>
        <position position="299"/>
    </location>
    <ligand>
        <name>substrate</name>
    </ligand>
</feature>
<evidence type="ECO:0000313" key="10">
    <source>
        <dbReference type="EMBL" id="PTI31031.1"/>
    </source>
</evidence>
<comment type="similarity">
    <text evidence="1 8">Belongs to the mandelate racemase/muconate lactonizing enzyme family.</text>
</comment>
<keyword evidence="3 7" id="KW-0460">Magnesium</keyword>
<accession>A0A2T4PWY9</accession>
<evidence type="ECO:0000256" key="6">
    <source>
        <dbReference type="PIRSR" id="PIRSR634603-2"/>
    </source>
</evidence>
<dbReference type="CDD" id="cd03319">
    <property type="entry name" value="L-Ala-DL-Glu_epimerase"/>
    <property type="match status" value="1"/>
</dbReference>
<evidence type="ECO:0000256" key="2">
    <source>
        <dbReference type="ARBA" id="ARBA00022723"/>
    </source>
</evidence>
<dbReference type="InterPro" id="IPR029065">
    <property type="entry name" value="Enolase_C-like"/>
</dbReference>
<dbReference type="RefSeq" id="WP_107556461.1">
    <property type="nucleotide sequence ID" value="NZ_JABUYR010000002.1"/>
</dbReference>
<dbReference type="SUPFAM" id="SSF51604">
    <property type="entry name" value="Enolase C-terminal domain-like"/>
    <property type="match status" value="1"/>
</dbReference>
<feature type="binding site" evidence="7">
    <location>
        <position position="192"/>
    </location>
    <ligand>
        <name>Mg(2+)</name>
        <dbReference type="ChEBI" id="CHEBI:18420"/>
    </ligand>
</feature>
<feature type="binding site" evidence="6">
    <location>
        <position position="24"/>
    </location>
    <ligand>
        <name>substrate</name>
    </ligand>
</feature>
<feature type="binding site" evidence="7">
    <location>
        <position position="245"/>
    </location>
    <ligand>
        <name>Mg(2+)</name>
        <dbReference type="ChEBI" id="CHEBI:18420"/>
    </ligand>
</feature>
<dbReference type="AlphaFoldDB" id="A0A2T4PWY9"/>
<dbReference type="Pfam" id="PF02746">
    <property type="entry name" value="MR_MLE_N"/>
    <property type="match status" value="1"/>
</dbReference>
<dbReference type="SFLD" id="SFLDF00009">
    <property type="entry name" value="o-succinylbenzoate_synthase"/>
    <property type="match status" value="1"/>
</dbReference>
<dbReference type="InterPro" id="IPR036849">
    <property type="entry name" value="Enolase-like_C_sf"/>
</dbReference>
<evidence type="ECO:0000313" key="11">
    <source>
        <dbReference type="Proteomes" id="UP000241209"/>
    </source>
</evidence>
<feature type="binding site" evidence="6">
    <location>
        <position position="136"/>
    </location>
    <ligand>
        <name>substrate</name>
    </ligand>
</feature>
<comment type="cofactor">
    <cofactor evidence="7 8">
        <name>Mg(2+)</name>
        <dbReference type="ChEBI" id="CHEBI:18420"/>
    </cofactor>
    <text evidence="7 8">Binds 1 Mg(2+) ion per subunit.</text>
</comment>
<dbReference type="SMART" id="SM00922">
    <property type="entry name" value="MR_MLE"/>
    <property type="match status" value="1"/>
</dbReference>
<dbReference type="Proteomes" id="UP000241209">
    <property type="component" value="Unassembled WGS sequence"/>
</dbReference>
<dbReference type="EC" id="5.1.1.-" evidence="8"/>
<evidence type="ECO:0000256" key="5">
    <source>
        <dbReference type="PIRSR" id="PIRSR634603-1"/>
    </source>
</evidence>
<organism evidence="10 11">
    <name type="scientific">Mammaliicoccus vitulinus</name>
    <dbReference type="NCBI Taxonomy" id="71237"/>
    <lineage>
        <taxon>Bacteria</taxon>
        <taxon>Bacillati</taxon>
        <taxon>Bacillota</taxon>
        <taxon>Bacilli</taxon>
        <taxon>Bacillales</taxon>
        <taxon>Staphylococcaceae</taxon>
        <taxon>Mammaliicoccus</taxon>
    </lineage>
</organism>
<comment type="caution">
    <text evidence="10">The sequence shown here is derived from an EMBL/GenBank/DDBJ whole genome shotgun (WGS) entry which is preliminary data.</text>
</comment>
<evidence type="ECO:0000256" key="8">
    <source>
        <dbReference type="RuleBase" id="RU366006"/>
    </source>
</evidence>
<feature type="domain" description="Mandelate racemase/muconate lactonizing enzyme C-terminal" evidence="9">
    <location>
        <begin position="142"/>
        <end position="241"/>
    </location>
</feature>
<dbReference type="InterPro" id="IPR013341">
    <property type="entry name" value="Mandelate_racemase_N_dom"/>
</dbReference>
<dbReference type="Gene3D" id="3.20.20.120">
    <property type="entry name" value="Enolase-like C-terminal domain"/>
    <property type="match status" value="1"/>
</dbReference>
<dbReference type="GO" id="GO:0000287">
    <property type="term" value="F:magnesium ion binding"/>
    <property type="evidence" value="ECO:0007669"/>
    <property type="project" value="UniProtKB-ARBA"/>
</dbReference>
<keyword evidence="2 7" id="KW-0479">Metal-binding</keyword>
<feature type="binding site" evidence="6">
    <location>
        <position position="322"/>
    </location>
    <ligand>
        <name>substrate</name>
    </ligand>
</feature>
<evidence type="ECO:0000256" key="4">
    <source>
        <dbReference type="ARBA" id="ARBA00023235"/>
    </source>
</evidence>
<dbReference type="SFLD" id="SFLDG00180">
    <property type="entry name" value="muconate_cycloisomerase"/>
    <property type="match status" value="1"/>
</dbReference>
<dbReference type="GO" id="GO:0006518">
    <property type="term" value="P:peptide metabolic process"/>
    <property type="evidence" value="ECO:0007669"/>
    <property type="project" value="UniProtKB-ARBA"/>
</dbReference>
<dbReference type="Pfam" id="PF13378">
    <property type="entry name" value="MR_MLE_C"/>
    <property type="match status" value="1"/>
</dbReference>
<feature type="active site" description="Proton acceptor; specific for (S)-substrate epimerization" evidence="5">
    <location>
        <position position="269"/>
    </location>
</feature>
<dbReference type="GO" id="GO:0016855">
    <property type="term" value="F:racemase and epimerase activity, acting on amino acids and derivatives"/>
    <property type="evidence" value="ECO:0007669"/>
    <property type="project" value="UniProtKB-UniRule"/>
</dbReference>
<dbReference type="OrthoDB" id="9775391at2"/>
<proteinExistence type="inferred from homology"/>
<evidence type="ECO:0000256" key="3">
    <source>
        <dbReference type="ARBA" id="ARBA00022842"/>
    </source>
</evidence>
<feature type="binding site" evidence="6">
    <location>
        <position position="324"/>
    </location>
    <ligand>
        <name>substrate</name>
    </ligand>
</feature>
<evidence type="ECO:0000259" key="9">
    <source>
        <dbReference type="SMART" id="SM00922"/>
    </source>
</evidence>
<protein>
    <recommendedName>
        <fullName evidence="8">Dipeptide epimerase</fullName>
        <ecNumber evidence="8">5.1.1.-</ecNumber>
    </recommendedName>
</protein>
<feature type="binding site" evidence="7">
    <location>
        <position position="220"/>
    </location>
    <ligand>
        <name>Mg(2+)</name>
        <dbReference type="ChEBI" id="CHEBI:18420"/>
    </ligand>
</feature>